<gene>
    <name evidence="1" type="ORF">DN752_05280</name>
</gene>
<keyword evidence="2" id="KW-1185">Reference proteome</keyword>
<dbReference type="PANTHER" id="PTHR48098">
    <property type="entry name" value="ENTEROCHELIN ESTERASE-RELATED"/>
    <property type="match status" value="1"/>
</dbReference>
<dbReference type="PANTHER" id="PTHR48098:SF1">
    <property type="entry name" value="DIACYLGLYCEROL ACYLTRANSFERASE_MYCOLYLTRANSFERASE AG85A"/>
    <property type="match status" value="1"/>
</dbReference>
<protein>
    <submittedName>
        <fullName evidence="1">Esterase family protein</fullName>
    </submittedName>
</protein>
<dbReference type="EMBL" id="CP030041">
    <property type="protein sequence ID" value="AWW29585.1"/>
    <property type="molecule type" value="Genomic_DNA"/>
</dbReference>
<dbReference type="GO" id="GO:0016747">
    <property type="term" value="F:acyltransferase activity, transferring groups other than amino-acyl groups"/>
    <property type="evidence" value="ECO:0007669"/>
    <property type="project" value="TreeGrafter"/>
</dbReference>
<dbReference type="Pfam" id="PF00756">
    <property type="entry name" value="Esterase"/>
    <property type="match status" value="1"/>
</dbReference>
<dbReference type="KEGG" id="est:DN752_05280"/>
<dbReference type="Proteomes" id="UP000248688">
    <property type="component" value="Chromosome"/>
</dbReference>
<dbReference type="InterPro" id="IPR000801">
    <property type="entry name" value="Esterase-like"/>
</dbReference>
<evidence type="ECO:0000313" key="2">
    <source>
        <dbReference type="Proteomes" id="UP000248688"/>
    </source>
</evidence>
<dbReference type="Gene3D" id="3.40.50.1820">
    <property type="entry name" value="alpha/beta hydrolase"/>
    <property type="match status" value="1"/>
</dbReference>
<evidence type="ECO:0000313" key="1">
    <source>
        <dbReference type="EMBL" id="AWW29585.1"/>
    </source>
</evidence>
<proteinExistence type="predicted"/>
<dbReference type="InterPro" id="IPR029058">
    <property type="entry name" value="AB_hydrolase_fold"/>
</dbReference>
<dbReference type="InterPro" id="IPR050583">
    <property type="entry name" value="Mycobacterial_A85_antigen"/>
</dbReference>
<organism evidence="1 2">
    <name type="scientific">Echinicola strongylocentroti</name>
    <dbReference type="NCBI Taxonomy" id="1795355"/>
    <lineage>
        <taxon>Bacteria</taxon>
        <taxon>Pseudomonadati</taxon>
        <taxon>Bacteroidota</taxon>
        <taxon>Cytophagia</taxon>
        <taxon>Cytophagales</taxon>
        <taxon>Cyclobacteriaceae</taxon>
        <taxon>Echinicola</taxon>
    </lineage>
</organism>
<accession>A0A2Z4IFC8</accession>
<dbReference type="SUPFAM" id="SSF53474">
    <property type="entry name" value="alpha/beta-Hydrolases"/>
    <property type="match status" value="1"/>
</dbReference>
<dbReference type="AlphaFoldDB" id="A0A2Z4IFC8"/>
<name>A0A2Z4IFC8_9BACT</name>
<dbReference type="OrthoDB" id="9803578at2"/>
<sequence>MKKSQFRTTENSDAYSMDGLRFLTVKSQNLEGRADICLYVPEGKYTDLPMVTLLHGVYGSAWVWALKAGAHLVLEELIQQNQIAPMGLVMPSDGLWGDGSAYLTHHGKSFDKWISEEVPLAAIENFECFSPHSPRFIAGLSMGGFGAMNIGARYGERYSGISGHSSITDIDQMTLFAEESWTDRNSLAGEGNVFKLMQQNRDTLPPLRFDCGVDDELLSANRLLHRQLDELGVKHDYQEFSGGHEWSYWNSHLRDTLLFFDTLLSRASEAPREY</sequence>
<reference evidence="1 2" key="1">
    <citation type="submission" date="2018-06" db="EMBL/GenBank/DDBJ databases">
        <title>Echinicola strongylocentroti sp. nov., isolated from a sea urchin Strongylocentrotus intermedius.</title>
        <authorList>
            <person name="Bae S.S."/>
        </authorList>
    </citation>
    <scope>NUCLEOTIDE SEQUENCE [LARGE SCALE GENOMIC DNA]</scope>
    <source>
        <strain evidence="1 2">MEBiC08714</strain>
    </source>
</reference>